<gene>
    <name evidence="4" type="primary">hspX</name>
    <name evidence="4" type="ORF">AW11_00332</name>
</gene>
<dbReference type="AlphaFoldDB" id="A0A011PUC9"/>
<evidence type="ECO:0000256" key="2">
    <source>
        <dbReference type="RuleBase" id="RU003616"/>
    </source>
</evidence>
<dbReference type="PATRIC" id="fig|1454004.3.peg.342"/>
<comment type="caution">
    <text evidence="4">The sequence shown here is derived from an EMBL/GenBank/DDBJ whole genome shotgun (WGS) entry which is preliminary data.</text>
</comment>
<dbReference type="eggNOG" id="COG0071">
    <property type="taxonomic scope" value="Bacteria"/>
</dbReference>
<dbReference type="Pfam" id="PF00011">
    <property type="entry name" value="HSP20"/>
    <property type="match status" value="1"/>
</dbReference>
<sequence length="168" mass="18836">MSMESIRESVGSLWDNLAEGWRHLTRSAVGALTRFRAGEKSNLPTPAEVDDPSYLPTRGWAMLGGNMFEDDSRLVVRLELPGMDKQDMNIEIWDDVLVVSGEKHFQRESSEGRYRLLQCAYGSFRRVVPLPVPVLADASTASYTDGILRIELSKAEPGRPKVRTIRVS</sequence>
<protein>
    <submittedName>
        <fullName evidence="4">Nox16</fullName>
    </submittedName>
</protein>
<proteinExistence type="inferred from homology"/>
<dbReference type="InterPro" id="IPR008978">
    <property type="entry name" value="HSP20-like_chaperone"/>
</dbReference>
<evidence type="ECO:0000313" key="4">
    <source>
        <dbReference type="EMBL" id="EXI90991.1"/>
    </source>
</evidence>
<dbReference type="InterPro" id="IPR002068">
    <property type="entry name" value="A-crystallin/Hsp20_dom"/>
</dbReference>
<dbReference type="InterPro" id="IPR031107">
    <property type="entry name" value="Small_HSP"/>
</dbReference>
<reference evidence="4" key="1">
    <citation type="submission" date="2014-02" db="EMBL/GenBank/DDBJ databases">
        <title>Expanding our view of genomic diversity in Candidatus Accumulibacter clades.</title>
        <authorList>
            <person name="Skennerton C.T."/>
            <person name="Barr J.J."/>
            <person name="Slater F.R."/>
            <person name="Bond P.L."/>
            <person name="Tyson G.W."/>
        </authorList>
    </citation>
    <scope>NUCLEOTIDE SEQUENCE [LARGE SCALE GENOMIC DNA]</scope>
</reference>
<accession>A0A011PUC9</accession>
<comment type="similarity">
    <text evidence="1 2">Belongs to the small heat shock protein (HSP20) family.</text>
</comment>
<evidence type="ECO:0000259" key="3">
    <source>
        <dbReference type="PROSITE" id="PS01031"/>
    </source>
</evidence>
<organism evidence="4 5">
    <name type="scientific">Accumulibacter regalis</name>
    <dbReference type="NCBI Taxonomy" id="522306"/>
    <lineage>
        <taxon>Bacteria</taxon>
        <taxon>Pseudomonadati</taxon>
        <taxon>Pseudomonadota</taxon>
        <taxon>Betaproteobacteria</taxon>
        <taxon>Candidatus Accumulibacter</taxon>
    </lineage>
</organism>
<name>A0A011PUC9_ACCRE</name>
<dbReference type="PROSITE" id="PS01031">
    <property type="entry name" value="SHSP"/>
    <property type="match status" value="1"/>
</dbReference>
<dbReference type="SUPFAM" id="SSF49764">
    <property type="entry name" value="HSP20-like chaperones"/>
    <property type="match status" value="1"/>
</dbReference>
<dbReference type="Proteomes" id="UP000022141">
    <property type="component" value="Unassembled WGS sequence"/>
</dbReference>
<dbReference type="CDD" id="cd06464">
    <property type="entry name" value="ACD_sHsps-like"/>
    <property type="match status" value="1"/>
</dbReference>
<feature type="domain" description="SHSP" evidence="3">
    <location>
        <begin position="56"/>
        <end position="168"/>
    </location>
</feature>
<evidence type="ECO:0000256" key="1">
    <source>
        <dbReference type="PROSITE-ProRule" id="PRU00285"/>
    </source>
</evidence>
<dbReference type="Gene3D" id="2.60.40.790">
    <property type="match status" value="1"/>
</dbReference>
<dbReference type="STRING" id="1454004.AW11_00332"/>
<evidence type="ECO:0000313" key="5">
    <source>
        <dbReference type="Proteomes" id="UP000022141"/>
    </source>
</evidence>
<dbReference type="EMBL" id="JEMY01000003">
    <property type="protein sequence ID" value="EXI90991.1"/>
    <property type="molecule type" value="Genomic_DNA"/>
</dbReference>
<keyword evidence="5" id="KW-1185">Reference proteome</keyword>
<dbReference type="PANTHER" id="PTHR11527">
    <property type="entry name" value="HEAT-SHOCK PROTEIN 20 FAMILY MEMBER"/>
    <property type="match status" value="1"/>
</dbReference>